<dbReference type="RefSeq" id="WP_027290343.1">
    <property type="nucleotide sequence ID" value="NZ_CALVFX010000002.1"/>
</dbReference>
<evidence type="ECO:0000313" key="2">
    <source>
        <dbReference type="Proteomes" id="UP000255233"/>
    </source>
</evidence>
<protein>
    <submittedName>
        <fullName evidence="1">Uncharacterized protein</fullName>
    </submittedName>
</protein>
<sequence length="64" mass="6871">MKATAIYMKFDANPFNVRPGDYKQITGLLPAGLSDELIASYAKDAVPEGYVFVGIERDGTGTDA</sequence>
<keyword evidence="2" id="KW-1185">Reference proteome</keyword>
<proteinExistence type="predicted"/>
<reference evidence="1 2" key="1">
    <citation type="submission" date="2018-06" db="EMBL/GenBank/DDBJ databases">
        <authorList>
            <consortium name="Pathogen Informatics"/>
            <person name="Doyle S."/>
        </authorList>
    </citation>
    <scope>NUCLEOTIDE SEQUENCE [LARGE SCALE GENOMIC DNA]</scope>
    <source>
        <strain evidence="1 2">NCTC11190</strain>
    </source>
</reference>
<organism evidence="1 2">
    <name type="scientific">Rikenella microfusus</name>
    <dbReference type="NCBI Taxonomy" id="28139"/>
    <lineage>
        <taxon>Bacteria</taxon>
        <taxon>Pseudomonadati</taxon>
        <taxon>Bacteroidota</taxon>
        <taxon>Bacteroidia</taxon>
        <taxon>Bacteroidales</taxon>
        <taxon>Rikenellaceae</taxon>
        <taxon>Rikenella</taxon>
    </lineage>
</organism>
<dbReference type="OrthoDB" id="9805710at2"/>
<dbReference type="EMBL" id="UGVL01000001">
    <property type="protein sequence ID" value="SUE33694.1"/>
    <property type="molecule type" value="Genomic_DNA"/>
</dbReference>
<gene>
    <name evidence="1" type="ORF">NCTC11190_00904</name>
</gene>
<dbReference type="AlphaFoldDB" id="A0A379MPN9"/>
<name>A0A379MPN9_9BACT</name>
<accession>A0A379MPN9</accession>
<dbReference type="Proteomes" id="UP000255233">
    <property type="component" value="Unassembled WGS sequence"/>
</dbReference>
<evidence type="ECO:0000313" key="1">
    <source>
        <dbReference type="EMBL" id="SUE33694.1"/>
    </source>
</evidence>